<organism evidence="9 11">
    <name type="scientific">Acetobacter cibinongensis</name>
    <dbReference type="NCBI Taxonomy" id="146475"/>
    <lineage>
        <taxon>Bacteria</taxon>
        <taxon>Pseudomonadati</taxon>
        <taxon>Pseudomonadota</taxon>
        <taxon>Alphaproteobacteria</taxon>
        <taxon>Acetobacterales</taxon>
        <taxon>Acetobacteraceae</taxon>
        <taxon>Acetobacter</taxon>
    </lineage>
</organism>
<gene>
    <name evidence="9" type="ORF">Abci_011_036</name>
    <name evidence="10" type="ORF">ACI01nite_06120</name>
</gene>
<comment type="caution">
    <text evidence="9">The sequence shown here is derived from an EMBL/GenBank/DDBJ whole genome shotgun (WGS) entry which is preliminary data.</text>
</comment>
<evidence type="ECO:0000256" key="5">
    <source>
        <dbReference type="ARBA" id="ARBA00022741"/>
    </source>
</evidence>
<feature type="domain" description="ABC transporter" evidence="8">
    <location>
        <begin position="16"/>
        <end position="266"/>
    </location>
</feature>
<dbReference type="GO" id="GO:0015833">
    <property type="term" value="P:peptide transport"/>
    <property type="evidence" value="ECO:0007669"/>
    <property type="project" value="InterPro"/>
</dbReference>
<dbReference type="InterPro" id="IPR050388">
    <property type="entry name" value="ABC_Ni/Peptide_Import"/>
</dbReference>
<evidence type="ECO:0000313" key="10">
    <source>
        <dbReference type="EMBL" id="GEL58010.1"/>
    </source>
</evidence>
<dbReference type="Proteomes" id="UP000032671">
    <property type="component" value="Unassembled WGS sequence"/>
</dbReference>
<dbReference type="SMART" id="SM00382">
    <property type="entry name" value="AAA"/>
    <property type="match status" value="1"/>
</dbReference>
<keyword evidence="7" id="KW-0472">Membrane</keyword>
<evidence type="ECO:0000256" key="6">
    <source>
        <dbReference type="ARBA" id="ARBA00022840"/>
    </source>
</evidence>
<dbReference type="SUPFAM" id="SSF52540">
    <property type="entry name" value="P-loop containing nucleoside triphosphate hydrolases"/>
    <property type="match status" value="1"/>
</dbReference>
<dbReference type="GO" id="GO:0055085">
    <property type="term" value="P:transmembrane transport"/>
    <property type="evidence" value="ECO:0007669"/>
    <property type="project" value="UniProtKB-ARBA"/>
</dbReference>
<dbReference type="EMBL" id="BAMV01000011">
    <property type="protein sequence ID" value="GAN60306.1"/>
    <property type="molecule type" value="Genomic_DNA"/>
</dbReference>
<dbReference type="Pfam" id="PF00005">
    <property type="entry name" value="ABC_tran"/>
    <property type="match status" value="1"/>
</dbReference>
<keyword evidence="5" id="KW-0547">Nucleotide-binding</keyword>
<dbReference type="RefSeq" id="WP_048838373.1">
    <property type="nucleotide sequence ID" value="NZ_BAMV01000011.1"/>
</dbReference>
<reference evidence="9 11" key="1">
    <citation type="submission" date="2012-11" db="EMBL/GenBank/DDBJ databases">
        <title>Whole genome sequence of Acetobacter cibinongensis 4H-1.</title>
        <authorList>
            <person name="Azuma Y."/>
            <person name="Higashiura N."/>
            <person name="Hirakawa H."/>
            <person name="Matsushita K."/>
        </authorList>
    </citation>
    <scope>NUCLEOTIDE SEQUENCE [LARGE SCALE GENOMIC DNA]</scope>
    <source>
        <strain evidence="9 11">4H-1</strain>
    </source>
</reference>
<evidence type="ECO:0000256" key="3">
    <source>
        <dbReference type="ARBA" id="ARBA00022448"/>
    </source>
</evidence>
<reference evidence="10 12" key="2">
    <citation type="submission" date="2019-07" db="EMBL/GenBank/DDBJ databases">
        <title>Whole genome shotgun sequence of Acetobacter cibinongensis NBRC 16605.</title>
        <authorList>
            <person name="Hosoyama A."/>
            <person name="Uohara A."/>
            <person name="Ohji S."/>
            <person name="Ichikawa N."/>
        </authorList>
    </citation>
    <scope>NUCLEOTIDE SEQUENCE [LARGE SCALE GENOMIC DNA]</scope>
    <source>
        <strain evidence="10 12">NBRC 16605</strain>
    </source>
</reference>
<dbReference type="AlphaFoldDB" id="A0A0D6N468"/>
<evidence type="ECO:0000256" key="4">
    <source>
        <dbReference type="ARBA" id="ARBA00022475"/>
    </source>
</evidence>
<dbReference type="PROSITE" id="PS50893">
    <property type="entry name" value="ABC_TRANSPORTER_2"/>
    <property type="match status" value="1"/>
</dbReference>
<dbReference type="PANTHER" id="PTHR43297:SF2">
    <property type="entry name" value="DIPEPTIDE TRANSPORT ATP-BINDING PROTEIN DPPD"/>
    <property type="match status" value="1"/>
</dbReference>
<dbReference type="Pfam" id="PF08352">
    <property type="entry name" value="oligo_HPY"/>
    <property type="match status" value="1"/>
</dbReference>
<dbReference type="InterPro" id="IPR013563">
    <property type="entry name" value="Oligopep_ABC_C"/>
</dbReference>
<dbReference type="GO" id="GO:0005524">
    <property type="term" value="F:ATP binding"/>
    <property type="evidence" value="ECO:0007669"/>
    <property type="project" value="UniProtKB-KW"/>
</dbReference>
<evidence type="ECO:0000256" key="1">
    <source>
        <dbReference type="ARBA" id="ARBA00004417"/>
    </source>
</evidence>
<dbReference type="InterPro" id="IPR003593">
    <property type="entry name" value="AAA+_ATPase"/>
</dbReference>
<keyword evidence="6 10" id="KW-0067">ATP-binding</keyword>
<keyword evidence="3" id="KW-0813">Transport</keyword>
<evidence type="ECO:0000256" key="7">
    <source>
        <dbReference type="ARBA" id="ARBA00023136"/>
    </source>
</evidence>
<dbReference type="GO" id="GO:0016887">
    <property type="term" value="F:ATP hydrolysis activity"/>
    <property type="evidence" value="ECO:0007669"/>
    <property type="project" value="InterPro"/>
</dbReference>
<dbReference type="InterPro" id="IPR003439">
    <property type="entry name" value="ABC_transporter-like_ATP-bd"/>
</dbReference>
<dbReference type="FunFam" id="3.40.50.300:FF:000016">
    <property type="entry name" value="Oligopeptide ABC transporter ATP-binding component"/>
    <property type="match status" value="1"/>
</dbReference>
<dbReference type="STRING" id="1231339.Abci_011_036"/>
<evidence type="ECO:0000256" key="2">
    <source>
        <dbReference type="ARBA" id="ARBA00005417"/>
    </source>
</evidence>
<comment type="subcellular location">
    <subcellularLocation>
        <location evidence="1">Cell inner membrane</location>
        <topology evidence="1">Peripheral membrane protein</topology>
    </subcellularLocation>
</comment>
<keyword evidence="12" id="KW-1185">Reference proteome</keyword>
<dbReference type="CDD" id="cd03257">
    <property type="entry name" value="ABC_NikE_OppD_transporters"/>
    <property type="match status" value="1"/>
</dbReference>
<dbReference type="PANTHER" id="PTHR43297">
    <property type="entry name" value="OLIGOPEPTIDE TRANSPORT ATP-BINDING PROTEIN APPD"/>
    <property type="match status" value="1"/>
</dbReference>
<evidence type="ECO:0000313" key="11">
    <source>
        <dbReference type="Proteomes" id="UP000032671"/>
    </source>
</evidence>
<evidence type="ECO:0000313" key="12">
    <source>
        <dbReference type="Proteomes" id="UP000321891"/>
    </source>
</evidence>
<name>A0A0D6N468_9PROT</name>
<dbReference type="EMBL" id="BJVU01000002">
    <property type="protein sequence ID" value="GEL58010.1"/>
    <property type="molecule type" value="Genomic_DNA"/>
</dbReference>
<proteinExistence type="inferred from homology"/>
<accession>A0A0D6N468</accession>
<accession>A0A6N3SKX1</accession>
<protein>
    <submittedName>
        <fullName evidence="10">ABC transporter ATP-binding protein</fullName>
    </submittedName>
    <submittedName>
        <fullName evidence="9">ABC transporter oligopeptide permease OppD</fullName>
    </submittedName>
</protein>
<dbReference type="InterPro" id="IPR027417">
    <property type="entry name" value="P-loop_NTPase"/>
</dbReference>
<keyword evidence="4" id="KW-1003">Cell membrane</keyword>
<sequence length="349" mass="37250">MPVNPTPPALDPTPLLEVRNFSVSVQSRGTVLPLVENVSFTIGAQDIVGLVGESGSGKSVTAMALMGLIDSPGVSITGSARFKGQELVGLPDRQMRRLRGREIAMIFQDPMTAFTPVYTVGWQIDEQIRTHERLSRKQARARTVELLAEMGVPDPTRMADRYPHQLSGGLRQRAMIAMALSCNPSLLIADEPTTALDVTVQAQILDLIRGLRSRYGSSVLFITHDMGVVAETCDATLVLYSGRIAETGRTEALFAQPSHPYTAALLASIPPLDGVRPARLPAIAGAPPAPQDRPPGCAFGPRCAFVHAACQTNPPPPLINTGLHHQAACLLPAEGHALPQHQPVASPLS</sequence>
<dbReference type="Proteomes" id="UP000321891">
    <property type="component" value="Unassembled WGS sequence"/>
</dbReference>
<dbReference type="NCBIfam" id="TIGR01727">
    <property type="entry name" value="oligo_HPY"/>
    <property type="match status" value="1"/>
</dbReference>
<evidence type="ECO:0000313" key="9">
    <source>
        <dbReference type="EMBL" id="GAN60306.1"/>
    </source>
</evidence>
<comment type="similarity">
    <text evidence="2">Belongs to the ABC transporter superfamily.</text>
</comment>
<dbReference type="GO" id="GO:0005886">
    <property type="term" value="C:plasma membrane"/>
    <property type="evidence" value="ECO:0007669"/>
    <property type="project" value="UniProtKB-SubCell"/>
</dbReference>
<evidence type="ECO:0000259" key="8">
    <source>
        <dbReference type="PROSITE" id="PS50893"/>
    </source>
</evidence>
<dbReference type="Gene3D" id="3.40.50.300">
    <property type="entry name" value="P-loop containing nucleotide triphosphate hydrolases"/>
    <property type="match status" value="1"/>
</dbReference>